<feature type="compositionally biased region" description="Polar residues" evidence="1">
    <location>
        <begin position="76"/>
        <end position="89"/>
    </location>
</feature>
<dbReference type="Proteomes" id="UP000235786">
    <property type="component" value="Unassembled WGS sequence"/>
</dbReference>
<protein>
    <submittedName>
        <fullName evidence="2">Uncharacterized protein</fullName>
    </submittedName>
</protein>
<evidence type="ECO:0000313" key="3">
    <source>
        <dbReference type="Proteomes" id="UP000235786"/>
    </source>
</evidence>
<reference evidence="2 3" key="1">
    <citation type="submission" date="2016-04" db="EMBL/GenBank/DDBJ databases">
        <title>A degradative enzymes factory behind the ericoid mycorrhizal symbiosis.</title>
        <authorList>
            <consortium name="DOE Joint Genome Institute"/>
            <person name="Martino E."/>
            <person name="Morin E."/>
            <person name="Grelet G."/>
            <person name="Kuo A."/>
            <person name="Kohler A."/>
            <person name="Daghino S."/>
            <person name="Barry K."/>
            <person name="Choi C."/>
            <person name="Cichocki N."/>
            <person name="Clum A."/>
            <person name="Copeland A."/>
            <person name="Hainaut M."/>
            <person name="Haridas S."/>
            <person name="Labutti K."/>
            <person name="Lindquist E."/>
            <person name="Lipzen A."/>
            <person name="Khouja H.-R."/>
            <person name="Murat C."/>
            <person name="Ohm R."/>
            <person name="Olson A."/>
            <person name="Spatafora J."/>
            <person name="Veneault-Fourrey C."/>
            <person name="Henrissat B."/>
            <person name="Grigoriev I."/>
            <person name="Martin F."/>
            <person name="Perotto S."/>
        </authorList>
    </citation>
    <scope>NUCLEOTIDE SEQUENCE [LARGE SCALE GENOMIC DNA]</scope>
    <source>
        <strain evidence="2 3">F</strain>
    </source>
</reference>
<dbReference type="EMBL" id="KZ613945">
    <property type="protein sequence ID" value="PMD40768.1"/>
    <property type="molecule type" value="Genomic_DNA"/>
</dbReference>
<sequence length="207" mass="22359">MFTTASSESKSDKGSLTATTLSVLKSSTVDLFDNPVASSELIGLDAPLVPGAPAVSAGNISISSPYNPALVLPPQISDTQSAPENPSHSKASKLLPAGEKTWREVNEIAGGSLQCYHEMTIEKMNSNQSGVIFPPEAAIPEGELIGDKKPGYENMTLKDKLLAWWTKKQWKIWSDQVLKEASVKCEVEPGILQTWPDTRSTRVLAQH</sequence>
<keyword evidence="3" id="KW-1185">Reference proteome</keyword>
<dbReference type="AlphaFoldDB" id="A0A2J6RQH5"/>
<evidence type="ECO:0000313" key="2">
    <source>
        <dbReference type="EMBL" id="PMD40768.1"/>
    </source>
</evidence>
<feature type="region of interest" description="Disordered" evidence="1">
    <location>
        <begin position="74"/>
        <end position="96"/>
    </location>
</feature>
<name>A0A2J6RQH5_HYAVF</name>
<organism evidence="2 3">
    <name type="scientific">Hyaloscypha variabilis (strain UAMH 11265 / GT02V1 / F)</name>
    <name type="common">Meliniomyces variabilis</name>
    <dbReference type="NCBI Taxonomy" id="1149755"/>
    <lineage>
        <taxon>Eukaryota</taxon>
        <taxon>Fungi</taxon>
        <taxon>Dikarya</taxon>
        <taxon>Ascomycota</taxon>
        <taxon>Pezizomycotina</taxon>
        <taxon>Leotiomycetes</taxon>
        <taxon>Helotiales</taxon>
        <taxon>Hyaloscyphaceae</taxon>
        <taxon>Hyaloscypha</taxon>
        <taxon>Hyaloscypha variabilis</taxon>
    </lineage>
</organism>
<gene>
    <name evidence="2" type="ORF">L207DRAFT_582950</name>
</gene>
<proteinExistence type="predicted"/>
<dbReference type="OrthoDB" id="10423673at2759"/>
<evidence type="ECO:0000256" key="1">
    <source>
        <dbReference type="SAM" id="MobiDB-lite"/>
    </source>
</evidence>
<accession>A0A2J6RQH5</accession>